<keyword evidence="2" id="KW-0472">Membrane</keyword>
<feature type="compositionally biased region" description="Basic and acidic residues" evidence="1">
    <location>
        <begin position="210"/>
        <end position="220"/>
    </location>
</feature>
<keyword evidence="5" id="KW-1185">Reference proteome</keyword>
<sequence>MTFAMILDLVVVVLLVPTIIFAVILNNRLSVLRRNREELARLIAAFNEATVRAESGIPRLRKTSEDASRALQEKVERAQLLRDDLAFMIERAEGMAGRLEGMVRDVRTENTRMPPARSMPSPHGLDIESVAEAAERAERVLGDRERPGSDRMGTERMGIDRAALEKMVEERGGILGGEDRPRRPPVDRSPPQEPRLSDRPRPALPADDLPPEHALAERILAEQAGQDFSAPLEPRRTRDPMAALPPPRPARAPQGTSPERTLGERPLGERPLGERPLGERPADSEPRERPPTRTASGTRPSDRPAPVSPSRVTRPGQVLGNALAEEAQNKPVPTPAPTAAPARSAPRPPPVTAAPAPIAAKDDDDRSEAERELLRALRSAR</sequence>
<name>A0A1N7IJG7_9PROT</name>
<feature type="domain" description="DUF6468" evidence="3">
    <location>
        <begin position="32"/>
        <end position="107"/>
    </location>
</feature>
<accession>A0A1N7IJG7</accession>
<keyword evidence="2" id="KW-0812">Transmembrane</keyword>
<dbReference type="AlphaFoldDB" id="A0A1N7IJG7"/>
<feature type="region of interest" description="Disordered" evidence="1">
    <location>
        <begin position="138"/>
        <end position="381"/>
    </location>
</feature>
<feature type="compositionally biased region" description="Basic and acidic residues" evidence="1">
    <location>
        <begin position="360"/>
        <end position="375"/>
    </location>
</feature>
<gene>
    <name evidence="4" type="ORF">SAMN05421779_101209</name>
</gene>
<dbReference type="STRING" id="80876.SAMN05421779_101209"/>
<organism evidence="4 5">
    <name type="scientific">Insolitispirillum peregrinum</name>
    <dbReference type="NCBI Taxonomy" id="80876"/>
    <lineage>
        <taxon>Bacteria</taxon>
        <taxon>Pseudomonadati</taxon>
        <taxon>Pseudomonadota</taxon>
        <taxon>Alphaproteobacteria</taxon>
        <taxon>Rhodospirillales</taxon>
        <taxon>Novispirillaceae</taxon>
        <taxon>Insolitispirillum</taxon>
    </lineage>
</organism>
<dbReference type="InterPro" id="IPR045531">
    <property type="entry name" value="DUF6468"/>
</dbReference>
<keyword evidence="2" id="KW-1133">Transmembrane helix</keyword>
<dbReference type="EMBL" id="FTOA01000001">
    <property type="protein sequence ID" value="SIS37202.1"/>
    <property type="molecule type" value="Genomic_DNA"/>
</dbReference>
<evidence type="ECO:0000256" key="2">
    <source>
        <dbReference type="SAM" id="Phobius"/>
    </source>
</evidence>
<dbReference type="Pfam" id="PF20072">
    <property type="entry name" value="DUF6468"/>
    <property type="match status" value="1"/>
</dbReference>
<feature type="transmembrane region" description="Helical" evidence="2">
    <location>
        <begin position="6"/>
        <end position="26"/>
    </location>
</feature>
<feature type="compositionally biased region" description="Basic and acidic residues" evidence="1">
    <location>
        <begin position="261"/>
        <end position="291"/>
    </location>
</feature>
<evidence type="ECO:0000256" key="1">
    <source>
        <dbReference type="SAM" id="MobiDB-lite"/>
    </source>
</evidence>
<dbReference type="RefSeq" id="WP_076398142.1">
    <property type="nucleotide sequence ID" value="NZ_FTOA01000001.1"/>
</dbReference>
<proteinExistence type="predicted"/>
<protein>
    <recommendedName>
        <fullName evidence="3">DUF6468 domain-containing protein</fullName>
    </recommendedName>
</protein>
<evidence type="ECO:0000313" key="4">
    <source>
        <dbReference type="EMBL" id="SIS37202.1"/>
    </source>
</evidence>
<evidence type="ECO:0000259" key="3">
    <source>
        <dbReference type="Pfam" id="PF20072"/>
    </source>
</evidence>
<feature type="compositionally biased region" description="Basic and acidic residues" evidence="1">
    <location>
        <begin position="138"/>
        <end position="186"/>
    </location>
</feature>
<dbReference type="Proteomes" id="UP000185678">
    <property type="component" value="Unassembled WGS sequence"/>
</dbReference>
<reference evidence="4 5" key="1">
    <citation type="submission" date="2017-01" db="EMBL/GenBank/DDBJ databases">
        <authorList>
            <person name="Mah S.A."/>
            <person name="Swanson W.J."/>
            <person name="Moy G.W."/>
            <person name="Vacquier V.D."/>
        </authorList>
    </citation>
    <scope>NUCLEOTIDE SEQUENCE [LARGE SCALE GENOMIC DNA]</scope>
    <source>
        <strain evidence="4 5">DSM 11589</strain>
    </source>
</reference>
<evidence type="ECO:0000313" key="5">
    <source>
        <dbReference type="Proteomes" id="UP000185678"/>
    </source>
</evidence>